<dbReference type="EMBL" id="PSKQ01000019">
    <property type="protein sequence ID" value="MBE8721108.1"/>
    <property type="molecule type" value="Genomic_DNA"/>
</dbReference>
<comment type="subcellular location">
    <subcellularLocation>
        <location evidence="1">Cell outer membrane</location>
    </subcellularLocation>
</comment>
<feature type="domain" description="SusD-like N-terminal" evidence="7">
    <location>
        <begin position="21"/>
        <end position="223"/>
    </location>
</feature>
<organism evidence="8 9">
    <name type="scientific">Sphingobacterium pedocola</name>
    <dbReference type="NCBI Taxonomy" id="2082722"/>
    <lineage>
        <taxon>Bacteria</taxon>
        <taxon>Pseudomonadati</taxon>
        <taxon>Bacteroidota</taxon>
        <taxon>Sphingobacteriia</taxon>
        <taxon>Sphingobacteriales</taxon>
        <taxon>Sphingobacteriaceae</taxon>
        <taxon>Sphingobacterium</taxon>
    </lineage>
</organism>
<dbReference type="RefSeq" id="WP_196938339.1">
    <property type="nucleotide sequence ID" value="NZ_MU158689.1"/>
</dbReference>
<gene>
    <name evidence="8" type="ORF">C4F40_10270</name>
</gene>
<dbReference type="Pfam" id="PF07980">
    <property type="entry name" value="SusD_RagB"/>
    <property type="match status" value="1"/>
</dbReference>
<keyword evidence="4" id="KW-0472">Membrane</keyword>
<evidence type="ECO:0000256" key="2">
    <source>
        <dbReference type="ARBA" id="ARBA00006275"/>
    </source>
</evidence>
<dbReference type="InterPro" id="IPR012944">
    <property type="entry name" value="SusD_RagB_dom"/>
</dbReference>
<evidence type="ECO:0000259" key="7">
    <source>
        <dbReference type="Pfam" id="PF14322"/>
    </source>
</evidence>
<dbReference type="Pfam" id="PF14322">
    <property type="entry name" value="SusD-like_3"/>
    <property type="match status" value="1"/>
</dbReference>
<evidence type="ECO:0000256" key="4">
    <source>
        <dbReference type="ARBA" id="ARBA00023136"/>
    </source>
</evidence>
<reference evidence="8 9" key="1">
    <citation type="submission" date="2018-02" db="EMBL/GenBank/DDBJ databases">
        <title>Sphingobacterium KA21.</title>
        <authorList>
            <person name="Vasarhelyi B.M."/>
            <person name="Deshmukh S."/>
            <person name="Balint B."/>
            <person name="Kukolya J."/>
        </authorList>
    </citation>
    <scope>NUCLEOTIDE SEQUENCE [LARGE SCALE GENOMIC DNA]</scope>
    <source>
        <strain evidence="8 9">Ka21</strain>
    </source>
</reference>
<dbReference type="InterPro" id="IPR011990">
    <property type="entry name" value="TPR-like_helical_dom_sf"/>
</dbReference>
<feature type="domain" description="RagB/SusD" evidence="6">
    <location>
        <begin position="347"/>
        <end position="505"/>
    </location>
</feature>
<proteinExistence type="inferred from homology"/>
<dbReference type="SUPFAM" id="SSF48452">
    <property type="entry name" value="TPR-like"/>
    <property type="match status" value="1"/>
</dbReference>
<evidence type="ECO:0000256" key="1">
    <source>
        <dbReference type="ARBA" id="ARBA00004442"/>
    </source>
</evidence>
<dbReference type="InterPro" id="IPR033985">
    <property type="entry name" value="SusD-like_N"/>
</dbReference>
<dbReference type="Proteomes" id="UP000618319">
    <property type="component" value="Unassembled WGS sequence"/>
</dbReference>
<evidence type="ECO:0000259" key="6">
    <source>
        <dbReference type="Pfam" id="PF07980"/>
    </source>
</evidence>
<keyword evidence="3" id="KW-0732">Signal</keyword>
<keyword evidence="9" id="KW-1185">Reference proteome</keyword>
<keyword evidence="5" id="KW-0998">Cell outer membrane</keyword>
<evidence type="ECO:0000313" key="8">
    <source>
        <dbReference type="EMBL" id="MBE8721108.1"/>
    </source>
</evidence>
<protein>
    <submittedName>
        <fullName evidence="8">RagB/SusD family nutrient uptake outer membrane protein</fullName>
    </submittedName>
</protein>
<sequence>MNRILKYLLLLSSFTYMSCDKFLEVDVPDNLVHDEYWQNREQVLASRNGMYSALHNNLNLFHVWGDIRSSLYTPGPGTSFSGDYRQFMVHDIYPTNGLVRWASVYTGITWINSFIKNAPSALEKDQTFKESELSTMMGEAHALRALNYFYLVRAFKEVPIIEDPYESDTQKFNTAAHTEVEVLDFIESDLEKALATVNADFENVNDRYGRITKNTVLAIWADVKLWRNEYQACLDLTSQLSAYRSRLLEPLDWFSIFSPGNSSESIFEYQYLQTGFSSPVYGWFGHFQPTSSGAKYMANSTNIGVNGSEIYPPTDLINWSADTIRLKDFSSYRMASVPYSGGSGFEVYKMVGQTPYIGNYRPSGSRNMNYIFYRYREILFMEAEALAMLGRYEEAEERINLVRFHCDIPEMMPGAMGTEVEFMRYLLMEREFELGFEGKEWFAAARVARRPGYQEVLIEKSAENNALGIQYQVVKARLLNQDGWFLPYHETELENNRSLVQKDFYKNK</sequence>
<comment type="similarity">
    <text evidence="2">Belongs to the SusD family.</text>
</comment>
<dbReference type="Gene3D" id="1.25.40.390">
    <property type="match status" value="1"/>
</dbReference>
<evidence type="ECO:0000256" key="3">
    <source>
        <dbReference type="ARBA" id="ARBA00022729"/>
    </source>
</evidence>
<comment type="caution">
    <text evidence="8">The sequence shown here is derived from an EMBL/GenBank/DDBJ whole genome shotgun (WGS) entry which is preliminary data.</text>
</comment>
<evidence type="ECO:0000313" key="9">
    <source>
        <dbReference type="Proteomes" id="UP000618319"/>
    </source>
</evidence>
<evidence type="ECO:0000256" key="5">
    <source>
        <dbReference type="ARBA" id="ARBA00023237"/>
    </source>
</evidence>
<name>A0ABR9T6Y5_9SPHI</name>
<accession>A0ABR9T6Y5</accession>